<accession>A0ABQ3ZZU8</accession>
<name>A0ABQ3ZZU8_9ACTN</name>
<evidence type="ECO:0000256" key="1">
    <source>
        <dbReference type="SAM" id="MobiDB-lite"/>
    </source>
</evidence>
<evidence type="ECO:0000313" key="3">
    <source>
        <dbReference type="EMBL" id="GIE24116.1"/>
    </source>
</evidence>
<evidence type="ECO:0000256" key="2">
    <source>
        <dbReference type="SAM" id="Phobius"/>
    </source>
</evidence>
<sequence length="500" mass="51088">MAGLILAAPLPAAAAPPDAAPAIGINNLTMVANGAIGIQYTAMRIPAGGVLHDVRATIDLSGVAGVVAVDSLTQGDGEGCTRTADLITCDIGTADKYDLSIATVRYRTAVGAAAGDQGTVVLTVTGKEFKPLTRKATVLLAKHVDYTGAPYFQDLTGRPGATVTPDLGVYNQGLETIHGIDVYFRLDPRLTLTKRYSNCYYGTSTGYCHFDDELARTTWYTTSEPLKLRISPQSPAPFSAGTRFNWMTPADGLTEREKVEAEKPAKGTAGQLSLVRRVSAAKATVPETDPDAEDILNQSVEVKVTGKQTADLAAVGAVVTGDVGATVVAGVGTRNLGPAMVGVYLGPIAVVTVTPPDGTTVVGKPGECEPSGGSYVCTRKAAAPLLPGGSVVFPFTLRIDKAGTLRGRVVSKGEWTEQTPDHNHGNDTAALVVNPPAAGGTTPPGDDGGPGGEGGSGGGGGTLPITGANAAVIGVAGALLIAGGIVAFVVTRRRKSRFEA</sequence>
<proteinExistence type="predicted"/>
<dbReference type="EMBL" id="BOMN01000102">
    <property type="protein sequence ID" value="GIE24116.1"/>
    <property type="molecule type" value="Genomic_DNA"/>
</dbReference>
<gene>
    <name evidence="3" type="ORF">Ahu01nite_072180</name>
</gene>
<organism evidence="3 4">
    <name type="scientific">Winogradskya humida</name>
    <dbReference type="NCBI Taxonomy" id="113566"/>
    <lineage>
        <taxon>Bacteria</taxon>
        <taxon>Bacillati</taxon>
        <taxon>Actinomycetota</taxon>
        <taxon>Actinomycetes</taxon>
        <taxon>Micromonosporales</taxon>
        <taxon>Micromonosporaceae</taxon>
        <taxon>Winogradskya</taxon>
    </lineage>
</organism>
<protein>
    <recommendedName>
        <fullName evidence="5">LPXTG-motif cell wall-anchored protein</fullName>
    </recommendedName>
</protein>
<feature type="region of interest" description="Disordered" evidence="1">
    <location>
        <begin position="415"/>
        <end position="460"/>
    </location>
</feature>
<evidence type="ECO:0008006" key="5">
    <source>
        <dbReference type="Google" id="ProtNLM"/>
    </source>
</evidence>
<dbReference type="Proteomes" id="UP000603200">
    <property type="component" value="Unassembled WGS sequence"/>
</dbReference>
<evidence type="ECO:0000313" key="4">
    <source>
        <dbReference type="Proteomes" id="UP000603200"/>
    </source>
</evidence>
<keyword evidence="4" id="KW-1185">Reference proteome</keyword>
<keyword evidence="2" id="KW-1133">Transmembrane helix</keyword>
<feature type="transmembrane region" description="Helical" evidence="2">
    <location>
        <begin position="470"/>
        <end position="490"/>
    </location>
</feature>
<keyword evidence="2" id="KW-0472">Membrane</keyword>
<reference evidence="3 4" key="1">
    <citation type="submission" date="2021-01" db="EMBL/GenBank/DDBJ databases">
        <title>Whole genome shotgun sequence of Actinoplanes humidus NBRC 14915.</title>
        <authorList>
            <person name="Komaki H."/>
            <person name="Tamura T."/>
        </authorList>
    </citation>
    <scope>NUCLEOTIDE SEQUENCE [LARGE SCALE GENOMIC DNA]</scope>
    <source>
        <strain evidence="3 4">NBRC 14915</strain>
    </source>
</reference>
<dbReference type="NCBIfam" id="TIGR01167">
    <property type="entry name" value="LPXTG_anchor"/>
    <property type="match status" value="1"/>
</dbReference>
<keyword evidence="2" id="KW-0812">Transmembrane</keyword>
<comment type="caution">
    <text evidence="3">The sequence shown here is derived from an EMBL/GenBank/DDBJ whole genome shotgun (WGS) entry which is preliminary data.</text>
</comment>
<feature type="compositionally biased region" description="Gly residues" evidence="1">
    <location>
        <begin position="446"/>
        <end position="460"/>
    </location>
</feature>